<accession>A0A9Q9F1S1</accession>
<gene>
    <name evidence="2" type="ORF">KFV11_01360</name>
</gene>
<protein>
    <recommendedName>
        <fullName evidence="1">ApeA N-terminal domain-containing protein</fullName>
    </recommendedName>
</protein>
<sequence length="447" mass="53785">MKIKKNLINDCFEVFGYWSLDKNMTEKHSGILIKNDEDITLKLFTESLEWNHDKIDFIYGYVESGEVISLRKLIEVKGVGLRNISTFTFLVQEMYIGSFIDNETKFKSITFGFDFLNNWINKGIKLTSRIQEEEFNNYPKDKYIISDNIALSDGLIGNEKVRRNSYMVNINKNLKLSFNNSIDLEETLYSFFKINLFLNILLNKSIVFNYIKLKTNNDETIYRIFNQEKDKNFHDNLNVPFYEKVKDTLELSLQCWFESFPLFYTLTSELIKPNFYRYDVKAFHVEKIRSFEIYHREFLEKKTEQESNLDLEEDKKILEEVICNRIKNVEYFMKRINYEEGIYSFRKRLELTFKNLPELYKQQLSNHVNKTKGRKKSLSDNISSFSNKLVKDRNDFIHNNVIDEKNILNHDKYLFEEAKLLQRFLRYFVLKELGFKDEILLRNDYYY</sequence>
<dbReference type="AlphaFoldDB" id="A0A9Q9F1S1"/>
<organism evidence="2 3">
    <name type="scientific">Macrococcus equipercicus</name>
    <dbReference type="NCBI Taxonomy" id="69967"/>
    <lineage>
        <taxon>Bacteria</taxon>
        <taxon>Bacillati</taxon>
        <taxon>Bacillota</taxon>
        <taxon>Bacilli</taxon>
        <taxon>Bacillales</taxon>
        <taxon>Staphylococcaceae</taxon>
        <taxon>Macrococcus</taxon>
    </lineage>
</organism>
<proteinExistence type="predicted"/>
<feature type="domain" description="ApeA N-terminal" evidence="1">
    <location>
        <begin position="14"/>
        <end position="256"/>
    </location>
</feature>
<dbReference type="EMBL" id="CP073809">
    <property type="protein sequence ID" value="UTH14050.1"/>
    <property type="molecule type" value="Genomic_DNA"/>
</dbReference>
<dbReference type="RefSeq" id="WP_254250119.1">
    <property type="nucleotide sequence ID" value="NZ_CP073809.1"/>
</dbReference>
<evidence type="ECO:0000313" key="3">
    <source>
        <dbReference type="Proteomes" id="UP001057381"/>
    </source>
</evidence>
<dbReference type="KEGG" id="mequ:KFV11_01360"/>
<dbReference type="InterPro" id="IPR041223">
    <property type="entry name" value="ApeA_NTD"/>
</dbReference>
<reference evidence="2" key="1">
    <citation type="submission" date="2021-04" db="EMBL/GenBank/DDBJ databases">
        <title>Complete Genome Sequences of Macrococcus spp. from dog and cattle.</title>
        <authorList>
            <person name="Schwendener S."/>
            <person name="Perreten V."/>
        </authorList>
    </citation>
    <scope>NUCLEOTIDE SEQUENCE</scope>
    <source>
        <strain evidence="2">Epi0143-OL</strain>
    </source>
</reference>
<evidence type="ECO:0000259" key="1">
    <source>
        <dbReference type="Pfam" id="PF18862"/>
    </source>
</evidence>
<dbReference type="Proteomes" id="UP001057381">
    <property type="component" value="Chromosome"/>
</dbReference>
<name>A0A9Q9F1S1_9STAP</name>
<dbReference type="Pfam" id="PF18862">
    <property type="entry name" value="ApeA_NTD1"/>
    <property type="match status" value="1"/>
</dbReference>
<evidence type="ECO:0000313" key="2">
    <source>
        <dbReference type="EMBL" id="UTH14050.1"/>
    </source>
</evidence>